<feature type="region of interest" description="Disordered" evidence="8">
    <location>
        <begin position="58"/>
        <end position="80"/>
    </location>
</feature>
<keyword evidence="6" id="KW-0694">RNA-binding</keyword>
<protein>
    <submittedName>
        <fullName evidence="9">Predicted RNA binding protein YcfA, dsRBD-like fold, HicA-like mRNA interferase family</fullName>
    </submittedName>
</protein>
<keyword evidence="2" id="KW-1277">Toxin-antitoxin system</keyword>
<gene>
    <name evidence="9" type="ORF">SAMN02982985_02184</name>
</gene>
<keyword evidence="3" id="KW-0540">Nuclease</keyword>
<dbReference type="Gene3D" id="3.30.920.30">
    <property type="entry name" value="Hypothetical protein"/>
    <property type="match status" value="1"/>
</dbReference>
<dbReference type="EMBL" id="FOTW01000010">
    <property type="protein sequence ID" value="SFL97108.1"/>
    <property type="molecule type" value="Genomic_DNA"/>
</dbReference>
<evidence type="ECO:0000256" key="1">
    <source>
        <dbReference type="ARBA" id="ARBA00006620"/>
    </source>
</evidence>
<evidence type="ECO:0000256" key="3">
    <source>
        <dbReference type="ARBA" id="ARBA00022722"/>
    </source>
</evidence>
<dbReference type="GO" id="GO:0003729">
    <property type="term" value="F:mRNA binding"/>
    <property type="evidence" value="ECO:0007669"/>
    <property type="project" value="InterPro"/>
</dbReference>
<evidence type="ECO:0000256" key="6">
    <source>
        <dbReference type="ARBA" id="ARBA00022884"/>
    </source>
</evidence>
<organism evidence="9 10">
    <name type="scientific">Rugamonas rubra</name>
    <dbReference type="NCBI Taxonomy" id="758825"/>
    <lineage>
        <taxon>Bacteria</taxon>
        <taxon>Pseudomonadati</taxon>
        <taxon>Pseudomonadota</taxon>
        <taxon>Betaproteobacteria</taxon>
        <taxon>Burkholderiales</taxon>
        <taxon>Oxalobacteraceae</taxon>
        <taxon>Telluria group</taxon>
        <taxon>Rugamonas</taxon>
    </lineage>
</organism>
<dbReference type="PANTHER" id="PTHR34873">
    <property type="entry name" value="SSR1766 PROTEIN"/>
    <property type="match status" value="1"/>
</dbReference>
<accession>A0A1I4M152</accession>
<keyword evidence="4" id="KW-0255">Endonuclease</keyword>
<dbReference type="STRING" id="758825.SAMN02982985_02184"/>
<dbReference type="AlphaFoldDB" id="A0A1I4M152"/>
<reference evidence="9 10" key="1">
    <citation type="submission" date="2016-10" db="EMBL/GenBank/DDBJ databases">
        <authorList>
            <person name="de Groot N.N."/>
        </authorList>
    </citation>
    <scope>NUCLEOTIDE SEQUENCE [LARGE SCALE GENOMIC DNA]</scope>
    <source>
        <strain evidence="9 10">ATCC 43154</strain>
    </source>
</reference>
<sequence>MGFKKRVNLGFARILTTRPASDSISLSAPAIAPAAAECAAFSSRRLFWTRRSTTQPGPWCRLPGRSRGPGAGGRPAGRKARPCACRTSAESALLLSAKATTQKATRGWLLCRHDLTREAASGCPTALASVLALTIGLQKIFLHTSTQSRSRVYNYTQRHSGRKMNSSKLIRMLEDDGWQQVRIKGSHHHFKHAEKPGLVTVPHPKKDLPIGTWNSILKDAGIK</sequence>
<keyword evidence="5" id="KW-0378">Hydrolase</keyword>
<dbReference type="SUPFAM" id="SSF54786">
    <property type="entry name" value="YcfA/nrd intein domain"/>
    <property type="match status" value="1"/>
</dbReference>
<dbReference type="InterPro" id="IPR012933">
    <property type="entry name" value="HicA_mRNA_interferase"/>
</dbReference>
<proteinExistence type="inferred from homology"/>
<evidence type="ECO:0000256" key="2">
    <source>
        <dbReference type="ARBA" id="ARBA00022649"/>
    </source>
</evidence>
<dbReference type="Pfam" id="PF07927">
    <property type="entry name" value="HicA_toxin"/>
    <property type="match status" value="1"/>
</dbReference>
<name>A0A1I4M152_9BURK</name>
<dbReference type="InterPro" id="IPR038570">
    <property type="entry name" value="HicA_sf"/>
</dbReference>
<evidence type="ECO:0000256" key="5">
    <source>
        <dbReference type="ARBA" id="ARBA00022801"/>
    </source>
</evidence>
<evidence type="ECO:0000313" key="9">
    <source>
        <dbReference type="EMBL" id="SFL97108.1"/>
    </source>
</evidence>
<keyword evidence="10" id="KW-1185">Reference proteome</keyword>
<keyword evidence="7" id="KW-0346">Stress response</keyword>
<comment type="similarity">
    <text evidence="1">Belongs to the HicA mRNA interferase family.</text>
</comment>
<dbReference type="Proteomes" id="UP000199470">
    <property type="component" value="Unassembled WGS sequence"/>
</dbReference>
<evidence type="ECO:0000256" key="4">
    <source>
        <dbReference type="ARBA" id="ARBA00022759"/>
    </source>
</evidence>
<evidence type="ECO:0000256" key="7">
    <source>
        <dbReference type="ARBA" id="ARBA00023016"/>
    </source>
</evidence>
<dbReference type="GO" id="GO:0004519">
    <property type="term" value="F:endonuclease activity"/>
    <property type="evidence" value="ECO:0007669"/>
    <property type="project" value="UniProtKB-KW"/>
</dbReference>
<evidence type="ECO:0000313" key="10">
    <source>
        <dbReference type="Proteomes" id="UP000199470"/>
    </source>
</evidence>
<evidence type="ECO:0000256" key="8">
    <source>
        <dbReference type="SAM" id="MobiDB-lite"/>
    </source>
</evidence>
<dbReference type="PANTHER" id="PTHR34873:SF3">
    <property type="entry name" value="ADDICTION MODULE TOXIN, HICA FAMILY"/>
    <property type="match status" value="1"/>
</dbReference>
<dbReference type="GO" id="GO:0016787">
    <property type="term" value="F:hydrolase activity"/>
    <property type="evidence" value="ECO:0007669"/>
    <property type="project" value="UniProtKB-KW"/>
</dbReference>